<name>K8Y8C3_9LEPT</name>
<proteinExistence type="predicted"/>
<reference evidence="2 3" key="2">
    <citation type="journal article" date="2014" name="Emerg. Microbes Infect.">
        <title>Potential impact on kidney infection: a whole-genome analysis of Leptospira santarosai serovar Shermani.</title>
        <authorList>
            <person name="Chou L.F."/>
            <person name="Chen T.W."/>
            <person name="Ko Y.C."/>
            <person name="Pan M.J."/>
            <person name="Tian Y.C."/>
            <person name="Chiu C.H."/>
            <person name="Tang P."/>
            <person name="Hung C.C."/>
            <person name="Yang C.W."/>
        </authorList>
    </citation>
    <scope>NUCLEOTIDE SEQUENCE</scope>
    <source>
        <strain evidence="2 3">LT 821</strain>
    </source>
</reference>
<feature type="region of interest" description="Disordered" evidence="1">
    <location>
        <begin position="1"/>
        <end position="32"/>
    </location>
</feature>
<dbReference type="EMBL" id="CP006694">
    <property type="protein sequence ID" value="EKT86832.1"/>
    <property type="molecule type" value="Genomic_DNA"/>
</dbReference>
<dbReference type="Proteomes" id="UP000035800">
    <property type="component" value="Chromosome I"/>
</dbReference>
<evidence type="ECO:0000313" key="2">
    <source>
        <dbReference type="EMBL" id="EKT86832.1"/>
    </source>
</evidence>
<organism evidence="2 3">
    <name type="scientific">Leptospira santarosai serovar Shermani str. LT 821</name>
    <dbReference type="NCBI Taxonomy" id="758847"/>
    <lineage>
        <taxon>Bacteria</taxon>
        <taxon>Pseudomonadati</taxon>
        <taxon>Spirochaetota</taxon>
        <taxon>Spirochaetia</taxon>
        <taxon>Leptospirales</taxon>
        <taxon>Leptospiraceae</taxon>
        <taxon>Leptospira</taxon>
    </lineage>
</organism>
<protein>
    <submittedName>
        <fullName evidence="2">Uncharacterized protein</fullName>
    </submittedName>
</protein>
<dbReference type="KEGG" id="lst:LSS_10303"/>
<sequence>MENSFQTDSPSNFRDLNLLRTNPSETTSESHPKVSIRLNNTLYGFTQNYNITGCPKFCFKTEIGLKINGTLFCREEEFVVKNRVRSFQKKHRKNQS</sequence>
<dbReference type="PATRIC" id="fig|758847.3.peg.2163"/>
<gene>
    <name evidence="2" type="ORF">LSS_10303</name>
</gene>
<evidence type="ECO:0000256" key="1">
    <source>
        <dbReference type="SAM" id="MobiDB-lite"/>
    </source>
</evidence>
<accession>K8Y8C3</accession>
<dbReference type="AlphaFoldDB" id="K8Y8C3"/>
<reference evidence="2 3" key="1">
    <citation type="journal article" date="2012" name="Gene">
        <title>Sequence of Leptospira santarosai serovar Shermani genome and prediction of virulence-associated genes.</title>
        <authorList>
            <person name="Chou L.F."/>
            <person name="Chen Y.T."/>
            <person name="Lu C.W."/>
            <person name="Ko Y.C."/>
            <person name="Tang C.Y."/>
            <person name="Pan M.J."/>
            <person name="Tian Y.C."/>
            <person name="Chiu C.H."/>
            <person name="Hung C.C."/>
            <person name="Yang C.W."/>
        </authorList>
    </citation>
    <scope>NUCLEOTIDE SEQUENCE [LARGE SCALE GENOMIC DNA]</scope>
    <source>
        <strain evidence="2">LT 821</strain>
    </source>
</reference>
<feature type="compositionally biased region" description="Polar residues" evidence="1">
    <location>
        <begin position="1"/>
        <end position="29"/>
    </location>
</feature>
<evidence type="ECO:0000313" key="3">
    <source>
        <dbReference type="Proteomes" id="UP000035800"/>
    </source>
</evidence>